<dbReference type="SUPFAM" id="SSF52540">
    <property type="entry name" value="P-loop containing nucleoside triphosphate hydrolases"/>
    <property type="match status" value="1"/>
</dbReference>
<feature type="domain" description="OLD protein-like TOPRIM" evidence="2">
    <location>
        <begin position="382"/>
        <end position="447"/>
    </location>
</feature>
<dbReference type="GO" id="GO:0004519">
    <property type="term" value="F:endonuclease activity"/>
    <property type="evidence" value="ECO:0007669"/>
    <property type="project" value="UniProtKB-KW"/>
</dbReference>
<dbReference type="CDD" id="cd01026">
    <property type="entry name" value="TOPRIM_OLD"/>
    <property type="match status" value="1"/>
</dbReference>
<organism evidence="3 4">
    <name type="scientific">Thermocrinis albus (strain DSM 14484 / JCM 11386 / HI 11/12)</name>
    <dbReference type="NCBI Taxonomy" id="638303"/>
    <lineage>
        <taxon>Bacteria</taxon>
        <taxon>Pseudomonadati</taxon>
        <taxon>Aquificota</taxon>
        <taxon>Aquificia</taxon>
        <taxon>Aquificales</taxon>
        <taxon>Aquificaceae</taxon>
        <taxon>Thermocrinis</taxon>
    </lineage>
</organism>
<sequence length="561" mass="64913">MKIERVKCSNFRNLDGVEIRLHEDITFIVGENNIGKSNFLDLLDIIFNKRRFEEGDFKDPKNPTPIEIEISLLLDEKEIGIFEDYFDPNNSNRINVIVKQEDPDEGIKYFHKESSKPIDYKYFRCANFIRYDPLRKPDEELTFHKRRGVGKFLHYLIEKSFEEGKTSNIEIKIEQLDNILEEINSFFEKLKPFEKFGIRAEKEKDIKDLIQRLINLKDRDGIEIMKLGYGVQFQLIVILSVLERIMYLLERKQYTNECIYTDTDTHKDNRYISLILGLDEPEIHLHPYMQRSLIKYIKRILSNEDKEFLDLLKNAFNISGLLGQAIVVTHSPNILLNDYKQIVRFYVSSGDKIEAKSGISIQLGEKEEKQLLKNIPHIKEAFFSNCVIVVEGDTEAGAIPVWVNKLLGDMDEYGISVLKADGKGSIEPLCKLLNHFGIKTISIADKDDGKDLEGYDFITKGKDFEEDLVNLLFEKGKQEILYDILVELGAYQRSEQGRKAFLERINKEDSIKKLRGNKSIILGRIIGELTAKEDLIPEVYRKAILKVKEYVESQTGGSAGE</sequence>
<evidence type="ECO:0000313" key="3">
    <source>
        <dbReference type="EMBL" id="ADC89126.1"/>
    </source>
</evidence>
<dbReference type="InterPro" id="IPR027417">
    <property type="entry name" value="P-loop_NTPase"/>
</dbReference>
<dbReference type="PANTHER" id="PTHR43581:SF4">
    <property type="entry name" value="ATP_GTP PHOSPHATASE"/>
    <property type="match status" value="1"/>
</dbReference>
<dbReference type="EMBL" id="CP001931">
    <property type="protein sequence ID" value="ADC89126.1"/>
    <property type="molecule type" value="Genomic_DNA"/>
</dbReference>
<dbReference type="InterPro" id="IPR003959">
    <property type="entry name" value="ATPase_AAA_core"/>
</dbReference>
<reference evidence="4" key="1">
    <citation type="journal article" date="2010" name="Stand. Genomic Sci.">
        <title>Complete genome sequence of Thermocrinis albus type strain (HI 11/12T).</title>
        <authorList>
            <person name="Wirth R."/>
            <person name="Sikorski J."/>
            <person name="Brambilla E."/>
            <person name="Misra M."/>
            <person name="Lapidus A."/>
            <person name="Copeland A."/>
            <person name="Nolan M."/>
            <person name="Lucas S."/>
            <person name="Chen F."/>
            <person name="Tice H."/>
            <person name="Cheng J.F."/>
            <person name="Han C."/>
            <person name="Detter J.C."/>
            <person name="Tapia R."/>
            <person name="Bruce D."/>
            <person name="Goodwin L."/>
            <person name="Pitluck S."/>
            <person name="Pati A."/>
            <person name="Anderson I."/>
            <person name="Ivanova N."/>
            <person name="Mavromatis K."/>
            <person name="Mikhailova N."/>
            <person name="Chen A."/>
            <person name="Palaniappan K."/>
            <person name="Bilek Y."/>
            <person name="Hader T."/>
            <person name="Land M."/>
            <person name="Hauser L."/>
            <person name="Chang Y.J."/>
            <person name="Jeffries C.D."/>
            <person name="Tindall B.J."/>
            <person name="Rohde M."/>
            <person name="Goker M."/>
            <person name="Bristow J."/>
            <person name="Eisen J.A."/>
            <person name="Markowitz V."/>
            <person name="Hugenholtz P."/>
            <person name="Kyrpides N.C."/>
            <person name="Klenk H.P."/>
        </authorList>
    </citation>
    <scope>NUCLEOTIDE SEQUENCE [LARGE SCALE GENOMIC DNA]</scope>
    <source>
        <strain evidence="4">DSM 14484 / JCM 11386 / HI 11/12</strain>
    </source>
</reference>
<dbReference type="PANTHER" id="PTHR43581">
    <property type="entry name" value="ATP/GTP PHOSPHATASE"/>
    <property type="match status" value="1"/>
</dbReference>
<dbReference type="Proteomes" id="UP000002043">
    <property type="component" value="Chromosome"/>
</dbReference>
<dbReference type="HOGENOM" id="CLU_485643_0_0_0"/>
<dbReference type="GO" id="GO:0016887">
    <property type="term" value="F:ATP hydrolysis activity"/>
    <property type="evidence" value="ECO:0007669"/>
    <property type="project" value="InterPro"/>
</dbReference>
<dbReference type="Gene3D" id="3.40.50.300">
    <property type="entry name" value="P-loop containing nucleotide triphosphate hydrolases"/>
    <property type="match status" value="1"/>
</dbReference>
<gene>
    <name evidence="3" type="ordered locus">Thal_0492</name>
</gene>
<evidence type="ECO:0000259" key="2">
    <source>
        <dbReference type="Pfam" id="PF20469"/>
    </source>
</evidence>
<evidence type="ECO:0000259" key="1">
    <source>
        <dbReference type="Pfam" id="PF13304"/>
    </source>
</evidence>
<keyword evidence="4" id="KW-1185">Reference proteome</keyword>
<keyword evidence="3" id="KW-0255">Endonuclease</keyword>
<dbReference type="GO" id="GO:0005524">
    <property type="term" value="F:ATP binding"/>
    <property type="evidence" value="ECO:0007669"/>
    <property type="project" value="InterPro"/>
</dbReference>
<keyword evidence="3" id="KW-0378">Hydrolase</keyword>
<name>D3SPN9_THEAH</name>
<keyword evidence="3" id="KW-0540">Nuclease</keyword>
<proteinExistence type="predicted"/>
<evidence type="ECO:0000313" key="4">
    <source>
        <dbReference type="Proteomes" id="UP000002043"/>
    </source>
</evidence>
<accession>D3SPN9</accession>
<dbReference type="RefSeq" id="WP_012991533.1">
    <property type="nucleotide sequence ID" value="NC_013894.1"/>
</dbReference>
<dbReference type="Pfam" id="PF20469">
    <property type="entry name" value="OLD-like_TOPRIM"/>
    <property type="match status" value="1"/>
</dbReference>
<dbReference type="eggNOG" id="COG3593">
    <property type="taxonomic scope" value="Bacteria"/>
</dbReference>
<dbReference type="STRING" id="638303.Thal_0492"/>
<dbReference type="Pfam" id="PF13304">
    <property type="entry name" value="AAA_21"/>
    <property type="match status" value="1"/>
</dbReference>
<dbReference type="InterPro" id="IPR034139">
    <property type="entry name" value="TOPRIM_OLD"/>
</dbReference>
<dbReference type="OrthoDB" id="354197at2"/>
<dbReference type="eggNOG" id="COG1195">
    <property type="taxonomic scope" value="Bacteria"/>
</dbReference>
<dbReference type="AlphaFoldDB" id="D3SPN9"/>
<dbReference type="InterPro" id="IPR051396">
    <property type="entry name" value="Bact_Antivir_Def_Nuclease"/>
</dbReference>
<protein>
    <submittedName>
        <fullName evidence="3">ATP-dependent endonuclease of the OLD family-like protein</fullName>
    </submittedName>
</protein>
<dbReference type="KEGG" id="tal:Thal_0492"/>
<feature type="domain" description="ATPase AAA-type core" evidence="1">
    <location>
        <begin position="25"/>
        <end position="335"/>
    </location>
</feature>